<proteinExistence type="predicted"/>
<keyword evidence="2" id="KW-1185">Reference proteome</keyword>
<dbReference type="Proteomes" id="UP000297777">
    <property type="component" value="Unassembled WGS sequence"/>
</dbReference>
<reference evidence="1 2" key="1">
    <citation type="submission" date="2017-12" db="EMBL/GenBank/DDBJ databases">
        <title>Comparative genomics of Botrytis spp.</title>
        <authorList>
            <person name="Valero-Jimenez C.A."/>
            <person name="Tapia P."/>
            <person name="Veloso J."/>
            <person name="Silva-Moreno E."/>
            <person name="Staats M."/>
            <person name="Valdes J.H."/>
            <person name="Van Kan J.A.L."/>
        </authorList>
    </citation>
    <scope>NUCLEOTIDE SEQUENCE [LARGE SCALE GENOMIC DNA]</scope>
    <source>
        <strain evidence="1 2">Bt9001</strain>
    </source>
</reference>
<evidence type="ECO:0000313" key="1">
    <source>
        <dbReference type="EMBL" id="TGO07801.1"/>
    </source>
</evidence>
<organism evidence="1 2">
    <name type="scientific">Botrytis tulipae</name>
    <dbReference type="NCBI Taxonomy" id="87230"/>
    <lineage>
        <taxon>Eukaryota</taxon>
        <taxon>Fungi</taxon>
        <taxon>Dikarya</taxon>
        <taxon>Ascomycota</taxon>
        <taxon>Pezizomycotina</taxon>
        <taxon>Leotiomycetes</taxon>
        <taxon>Helotiales</taxon>
        <taxon>Sclerotiniaceae</taxon>
        <taxon>Botrytis</taxon>
    </lineage>
</organism>
<name>A0A4Z1EEI4_9HELO</name>
<sequence>MQENIKSRISKANGILTSDDFIVEHMFPIRNLLGYTKELLEQDEAPQITEATKEDDLMSRNAAQFGLKESEENGTEDSKRQDVGTFLHSLYPLIPPDHAIRRTQIYTNTFLGKESQYSRGVVRIQGDPHLFSSSNGGQLESDSAAKVSALGYSNSNGGHHTTLGIFKKIEDEVNDVA</sequence>
<dbReference type="AlphaFoldDB" id="A0A4Z1EEI4"/>
<evidence type="ECO:0000313" key="2">
    <source>
        <dbReference type="Proteomes" id="UP000297777"/>
    </source>
</evidence>
<gene>
    <name evidence="1" type="ORF">BTUL_0245g00040</name>
</gene>
<accession>A0A4Z1EEI4</accession>
<dbReference type="EMBL" id="PQXH01000245">
    <property type="protein sequence ID" value="TGO07801.1"/>
    <property type="molecule type" value="Genomic_DNA"/>
</dbReference>
<protein>
    <submittedName>
        <fullName evidence="1">Uncharacterized protein</fullName>
    </submittedName>
</protein>
<comment type="caution">
    <text evidence="1">The sequence shown here is derived from an EMBL/GenBank/DDBJ whole genome shotgun (WGS) entry which is preliminary data.</text>
</comment>